<organism evidence="2 3">
    <name type="scientific">Schizopora paradoxa</name>
    <dbReference type="NCBI Taxonomy" id="27342"/>
    <lineage>
        <taxon>Eukaryota</taxon>
        <taxon>Fungi</taxon>
        <taxon>Dikarya</taxon>
        <taxon>Basidiomycota</taxon>
        <taxon>Agaricomycotina</taxon>
        <taxon>Agaricomycetes</taxon>
        <taxon>Hymenochaetales</taxon>
        <taxon>Schizoporaceae</taxon>
        <taxon>Schizopora</taxon>
    </lineage>
</organism>
<reference evidence="2 3" key="1">
    <citation type="submission" date="2015-04" db="EMBL/GenBank/DDBJ databases">
        <title>Complete genome sequence of Schizopora paradoxa KUC8140, a cosmopolitan wood degrader in East Asia.</title>
        <authorList>
            <consortium name="DOE Joint Genome Institute"/>
            <person name="Min B."/>
            <person name="Park H."/>
            <person name="Jang Y."/>
            <person name="Kim J.-J."/>
            <person name="Kim K.H."/>
            <person name="Pangilinan J."/>
            <person name="Lipzen A."/>
            <person name="Riley R."/>
            <person name="Grigoriev I.V."/>
            <person name="Spatafora J.W."/>
            <person name="Choi I.-G."/>
        </authorList>
    </citation>
    <scope>NUCLEOTIDE SEQUENCE [LARGE SCALE GENOMIC DNA]</scope>
    <source>
        <strain evidence="2 3">KUC8140</strain>
    </source>
</reference>
<evidence type="ECO:0000313" key="3">
    <source>
        <dbReference type="Proteomes" id="UP000053477"/>
    </source>
</evidence>
<keyword evidence="3" id="KW-1185">Reference proteome</keyword>
<name>A0A0H2SGU2_9AGAM</name>
<accession>A0A0H2SGU2</accession>
<dbReference type="Proteomes" id="UP000053477">
    <property type="component" value="Unassembled WGS sequence"/>
</dbReference>
<evidence type="ECO:0000313" key="2">
    <source>
        <dbReference type="EMBL" id="KLO16321.1"/>
    </source>
</evidence>
<feature type="region of interest" description="Disordered" evidence="1">
    <location>
        <begin position="46"/>
        <end position="128"/>
    </location>
</feature>
<proteinExistence type="predicted"/>
<protein>
    <submittedName>
        <fullName evidence="2">Uncharacterized protein</fullName>
    </submittedName>
</protein>
<dbReference type="OrthoDB" id="3005035at2759"/>
<feature type="compositionally biased region" description="Acidic residues" evidence="1">
    <location>
        <begin position="74"/>
        <end position="85"/>
    </location>
</feature>
<evidence type="ECO:0000256" key="1">
    <source>
        <dbReference type="SAM" id="MobiDB-lite"/>
    </source>
</evidence>
<feature type="compositionally biased region" description="Polar residues" evidence="1">
    <location>
        <begin position="117"/>
        <end position="128"/>
    </location>
</feature>
<gene>
    <name evidence="2" type="ORF">SCHPADRAFT_216194</name>
</gene>
<dbReference type="InParanoid" id="A0A0H2SGU2"/>
<dbReference type="AlphaFoldDB" id="A0A0H2SGU2"/>
<feature type="compositionally biased region" description="Low complexity" evidence="1">
    <location>
        <begin position="93"/>
        <end position="107"/>
    </location>
</feature>
<dbReference type="EMBL" id="KQ085917">
    <property type="protein sequence ID" value="KLO16321.1"/>
    <property type="molecule type" value="Genomic_DNA"/>
</dbReference>
<sequence>MNNSFYIAGIAAKLDDEENHVERPEVRRRLVSDPCLPMRLPTTSFIQREAESAGPRAILRSLRRSPTPPMDGNTDGEEEEEEEEEESKRPLARRASTSSSLRSLDAAGSMLKGWMSPKQTKSSGTSWKEPQPFEIFRAVERKDIMFLMEVRDRAFHLLLRKSGDATPLVHAMRIGESHRDVQIVLLGALSRWVNHLEDSDMADKRTKPMLKALRTNLKLAIDYGLQRAQSDLIASFLQTLIMSEGDRWVIAQTHDVALALKAGTEGKPVSAAEQAVRKFCTRELGKAELIASLEDYIANATADLLIMGAWSCVLDVVDGEAIPTYYFARDDRVFKAFQDRVHEKRVDINRHASKRLRWQLRVLQQVLDGRTTTYRSKVELLAGELDNGQGV</sequence>